<evidence type="ECO:0000313" key="3">
    <source>
        <dbReference type="Proteomes" id="UP000031971"/>
    </source>
</evidence>
<dbReference type="OrthoDB" id="6086999at2"/>
<comment type="caution">
    <text evidence="2">The sequence shown here is derived from an EMBL/GenBank/DDBJ whole genome shotgun (WGS) entry which is preliminary data.</text>
</comment>
<feature type="chain" id="PRO_5002159669" evidence="1">
    <location>
        <begin position="23"/>
        <end position="218"/>
    </location>
</feature>
<evidence type="ECO:0000313" key="2">
    <source>
        <dbReference type="EMBL" id="KIM00765.1"/>
    </source>
</evidence>
<dbReference type="RefSeq" id="WP_009869152.1">
    <property type="nucleotide sequence ID" value="NZ_JXSL01000005.1"/>
</dbReference>
<gene>
    <name evidence="2" type="ORF">CCC_01759</name>
</gene>
<dbReference type="Pfam" id="PF19630">
    <property type="entry name" value="DUF6134"/>
    <property type="match status" value="1"/>
</dbReference>
<accession>A0A0C2YLT2</accession>
<organism evidence="2 3">
    <name type="scientific">Paramagnetospirillum magnetotacticum MS-1</name>
    <dbReference type="NCBI Taxonomy" id="272627"/>
    <lineage>
        <taxon>Bacteria</taxon>
        <taxon>Pseudomonadati</taxon>
        <taxon>Pseudomonadota</taxon>
        <taxon>Alphaproteobacteria</taxon>
        <taxon>Rhodospirillales</taxon>
        <taxon>Magnetospirillaceae</taxon>
        <taxon>Paramagnetospirillum</taxon>
    </lineage>
</organism>
<keyword evidence="3" id="KW-1185">Reference proteome</keyword>
<feature type="signal peptide" evidence="1">
    <location>
        <begin position="1"/>
        <end position="22"/>
    </location>
</feature>
<dbReference type="EMBL" id="JXSL01000005">
    <property type="protein sequence ID" value="KIM00765.1"/>
    <property type="molecule type" value="Genomic_DNA"/>
</dbReference>
<dbReference type="InterPro" id="IPR045767">
    <property type="entry name" value="DUF6134"/>
</dbReference>
<name>A0A0C2YLT2_PARME</name>
<dbReference type="AlphaFoldDB" id="A0A0C2YLT2"/>
<protein>
    <submittedName>
        <fullName evidence="2">Uncharacterized protein</fullName>
    </submittedName>
</protein>
<reference evidence="2 3" key="1">
    <citation type="submission" date="2015-01" db="EMBL/GenBank/DDBJ databases">
        <title>Genome Sequence of Magnetospirillum magnetotacticum Strain MS-1.</title>
        <authorList>
            <person name="Marinov G.K."/>
            <person name="Smalley M.D."/>
            <person name="DeSalvo G."/>
        </authorList>
    </citation>
    <scope>NUCLEOTIDE SEQUENCE [LARGE SCALE GENOMIC DNA]</scope>
    <source>
        <strain evidence="2 3">MS-1</strain>
    </source>
</reference>
<dbReference type="Proteomes" id="UP000031971">
    <property type="component" value="Unassembled WGS sequence"/>
</dbReference>
<proteinExistence type="predicted"/>
<evidence type="ECO:0000256" key="1">
    <source>
        <dbReference type="SAM" id="SignalP"/>
    </source>
</evidence>
<dbReference type="STRING" id="272627.CCC_01759"/>
<keyword evidence="1" id="KW-0732">Signal</keyword>
<sequence length="218" mass="24718">MRTFRPLIAALVLLVAATTAAAAPPFLTNQSEQNLSFAVTRNGGYIGYHNFVFRPRKGGFEVLVEADIRVNFMLIPFFIFEQRGVEIWENGHLQSMDYTTNDDGIRHRVRAEASGGAIRVWVDDKPPASHPRMFPGSLWYPLSPSTTMMLDPGDGKPTPLKVQSLGEETIMVRGKTTHTTRWLWDDGLRRELWYDSEQALVQVWIKGDDGSDIYYVLK</sequence>